<dbReference type="PROSITE" id="PS50943">
    <property type="entry name" value="HTH_CROC1"/>
    <property type="match status" value="1"/>
</dbReference>
<evidence type="ECO:0000259" key="3">
    <source>
        <dbReference type="PROSITE" id="PS50943"/>
    </source>
</evidence>
<feature type="domain" description="HTH cro/C1-type" evidence="3">
    <location>
        <begin position="76"/>
        <end position="130"/>
    </location>
</feature>
<accession>A0ABY4CEX2</accession>
<reference evidence="4" key="1">
    <citation type="submission" date="2021-12" db="EMBL/GenBank/DDBJ databases">
        <title>Alicyclobacillaceae gen. nov., sp. nov., isolated from chalcocite enrichment system.</title>
        <authorList>
            <person name="Jiang Z."/>
        </authorList>
    </citation>
    <scope>NUCLEOTIDE SEQUENCE</scope>
    <source>
        <strain evidence="4">MYW30-H2</strain>
    </source>
</reference>
<organism evidence="4 5">
    <name type="scientific">Fodinisporobacter ferrooxydans</name>
    <dbReference type="NCBI Taxonomy" id="2901836"/>
    <lineage>
        <taxon>Bacteria</taxon>
        <taxon>Bacillati</taxon>
        <taxon>Bacillota</taxon>
        <taxon>Bacilli</taxon>
        <taxon>Bacillales</taxon>
        <taxon>Alicyclobacillaceae</taxon>
        <taxon>Fodinisporobacter</taxon>
    </lineage>
</organism>
<dbReference type="Gene3D" id="1.10.260.40">
    <property type="entry name" value="lambda repressor-like DNA-binding domains"/>
    <property type="match status" value="1"/>
</dbReference>
<dbReference type="InterPro" id="IPR010982">
    <property type="entry name" value="Lambda_DNA-bd_dom_sf"/>
</dbReference>
<dbReference type="InterPro" id="IPR050807">
    <property type="entry name" value="TransReg_Diox_bact_type"/>
</dbReference>
<proteinExistence type="predicted"/>
<feature type="transmembrane region" description="Helical" evidence="2">
    <location>
        <begin position="7"/>
        <end position="29"/>
    </location>
</feature>
<gene>
    <name evidence="4" type="ORF">LSG31_13970</name>
</gene>
<sequence>MNKLRFITGFVVVVSFFFLIYGIYTIIYYHMNEQSLPVAATASIIMISGISLILFDISREQEYNLHPINREIGQRVLILRKTRGLSLQELSNRSSISRQTIYRLERGKHSITDYELVNLAYALEISTLYLLEGKEERDV</sequence>
<dbReference type="InterPro" id="IPR001387">
    <property type="entry name" value="Cro/C1-type_HTH"/>
</dbReference>
<keyword evidence="2" id="KW-0472">Membrane</keyword>
<name>A0ABY4CEX2_9BACL</name>
<evidence type="ECO:0000256" key="1">
    <source>
        <dbReference type="ARBA" id="ARBA00023125"/>
    </source>
</evidence>
<evidence type="ECO:0000256" key="2">
    <source>
        <dbReference type="SAM" id="Phobius"/>
    </source>
</evidence>
<feature type="transmembrane region" description="Helical" evidence="2">
    <location>
        <begin position="35"/>
        <end position="55"/>
    </location>
</feature>
<dbReference type="PANTHER" id="PTHR46797:SF1">
    <property type="entry name" value="METHYLPHOSPHONATE SYNTHASE"/>
    <property type="match status" value="1"/>
</dbReference>
<dbReference type="CDD" id="cd00093">
    <property type="entry name" value="HTH_XRE"/>
    <property type="match status" value="1"/>
</dbReference>
<dbReference type="Pfam" id="PF01381">
    <property type="entry name" value="HTH_3"/>
    <property type="match status" value="1"/>
</dbReference>
<evidence type="ECO:0000313" key="5">
    <source>
        <dbReference type="Proteomes" id="UP000830167"/>
    </source>
</evidence>
<keyword evidence="5" id="KW-1185">Reference proteome</keyword>
<dbReference type="SUPFAM" id="SSF47413">
    <property type="entry name" value="lambda repressor-like DNA-binding domains"/>
    <property type="match status" value="1"/>
</dbReference>
<dbReference type="SMART" id="SM00530">
    <property type="entry name" value="HTH_XRE"/>
    <property type="match status" value="1"/>
</dbReference>
<dbReference type="PANTHER" id="PTHR46797">
    <property type="entry name" value="HTH-TYPE TRANSCRIPTIONAL REGULATOR"/>
    <property type="match status" value="1"/>
</dbReference>
<evidence type="ECO:0000313" key="4">
    <source>
        <dbReference type="EMBL" id="UOF89030.1"/>
    </source>
</evidence>
<keyword evidence="2" id="KW-1133">Transmembrane helix</keyword>
<keyword evidence="2" id="KW-0812">Transmembrane</keyword>
<keyword evidence="1" id="KW-0238">DNA-binding</keyword>
<dbReference type="EMBL" id="CP089291">
    <property type="protein sequence ID" value="UOF89030.1"/>
    <property type="molecule type" value="Genomic_DNA"/>
</dbReference>
<dbReference type="RefSeq" id="WP_347435712.1">
    <property type="nucleotide sequence ID" value="NZ_CP089291.1"/>
</dbReference>
<protein>
    <submittedName>
        <fullName evidence="4">Helix-turn-helix domain-containing protein</fullName>
    </submittedName>
</protein>
<dbReference type="Proteomes" id="UP000830167">
    <property type="component" value="Chromosome"/>
</dbReference>